<dbReference type="Gene3D" id="3.40.50.1110">
    <property type="entry name" value="SGNH hydrolase"/>
    <property type="match status" value="1"/>
</dbReference>
<dbReference type="GO" id="GO:0016788">
    <property type="term" value="F:hydrolase activity, acting on ester bonds"/>
    <property type="evidence" value="ECO:0007669"/>
    <property type="project" value="UniProtKB-ARBA"/>
</dbReference>
<dbReference type="InterPro" id="IPR036514">
    <property type="entry name" value="SGNH_hydro_sf"/>
</dbReference>
<sequence>MSFVDGEIPLAAKFNDLATKDDLSAAVTAKIADITGYQTAAEVSADLAAQNSQTAQNAMLLAQASATTAQVAAANAQSISDGGTTYATSAAGIAATTSGQYFRVPQGTGSATSFIYYQNNAGVAAPVAQQAGQAAMDAATAQVNALNLILGLVTPPGYKVVFNDNTGSFSVAITDTGVLQAGNAAITLANISSLITSLASINSAVIGGVTMGTDPQNNALTIYDALYQICVQVSSTGALSAGTAMVNNLTAVNSLQLPDGTTVGSTLPSGFVAGFVDTLYQLSAGLKSDGTWAMGSGSAVNLTVTNLTAANISSPALTGSSTPKTLKKLLADIVHIVSYGQSLSCGINGMPLQTTSALYNAIKFNGGVRSQDGGSVSSANHASFQPYIETFATTPDGDGYETVLGGCIKMLYDLTVKENYGFTTTSMKVLGSAPGEGGQQISSLSQYPGTYMQRVKDDLTYGYSLAQAGGKTYEPLAMLWIQGEANQAAGTTASDYITAFGSMMTQINSFATTVMGSTFTFPVFTYQFASWMNWTVNTTYPVIPLALSTLASTRADVVLATAIYMLPYYDKAHLTGVGYKIFGAYQGLAIKRTILDGVKFTPLQPIDHLVQGNLITTRFNPVGGLVLDTSLISDPGNYGFSLVDSSGSALTISSVSCAYDTVTVVTAATVPSGAKLRYAFVGGTANTNPGPTTGPRGCLRDSQGDTIIFDPSGVNWAMHNYCIIFELSL</sequence>
<dbReference type="OrthoDB" id="6174659at2"/>
<name>A0A2L1UMZ5_9GAMM</name>
<gene>
    <name evidence="1" type="ORF">BV494_04855</name>
</gene>
<keyword evidence="2" id="KW-1185">Reference proteome</keyword>
<organism evidence="1 2">
    <name type="scientific">Rahnella sikkimica</name>
    <dbReference type="NCBI Taxonomy" id="1805933"/>
    <lineage>
        <taxon>Bacteria</taxon>
        <taxon>Pseudomonadati</taxon>
        <taxon>Pseudomonadota</taxon>
        <taxon>Gammaproteobacteria</taxon>
        <taxon>Enterobacterales</taxon>
        <taxon>Yersiniaceae</taxon>
        <taxon>Rahnella</taxon>
    </lineage>
</organism>
<reference evidence="2" key="1">
    <citation type="submission" date="2017-01" db="EMBL/GenBank/DDBJ databases">
        <title>Genome sequence of Rouxiella sp. ERMR1:05.</title>
        <authorList>
            <person name="Kumar R."/>
            <person name="Singh D."/>
            <person name="Kumar S."/>
        </authorList>
    </citation>
    <scope>NUCLEOTIDE SEQUENCE [LARGE SCALE GENOMIC DNA]</scope>
    <source>
        <strain evidence="2">ERMR1:05</strain>
    </source>
</reference>
<evidence type="ECO:0008006" key="3">
    <source>
        <dbReference type="Google" id="ProtNLM"/>
    </source>
</evidence>
<evidence type="ECO:0000313" key="2">
    <source>
        <dbReference type="Proteomes" id="UP000239197"/>
    </source>
</evidence>
<accession>A0A2L1UMZ5</accession>
<protein>
    <recommendedName>
        <fullName evidence="3">Sialate O-acetylesterase domain-containing protein</fullName>
    </recommendedName>
</protein>
<dbReference type="SUPFAM" id="SSF52266">
    <property type="entry name" value="SGNH hydrolase"/>
    <property type="match status" value="1"/>
</dbReference>
<dbReference type="RefSeq" id="WP_104921828.1">
    <property type="nucleotide sequence ID" value="NZ_CP019062.1"/>
</dbReference>
<dbReference type="AlphaFoldDB" id="A0A2L1UMZ5"/>
<proteinExistence type="predicted"/>
<evidence type="ECO:0000313" key="1">
    <source>
        <dbReference type="EMBL" id="AVF34299.1"/>
    </source>
</evidence>
<dbReference type="Proteomes" id="UP000239197">
    <property type="component" value="Chromosome"/>
</dbReference>
<dbReference type="KEGG" id="rox:BV494_04855"/>
<dbReference type="EMBL" id="CP019062">
    <property type="protein sequence ID" value="AVF34299.1"/>
    <property type="molecule type" value="Genomic_DNA"/>
</dbReference>